<name>A0A1Q8CPG1_9PSEU</name>
<keyword evidence="2" id="KW-0677">Repeat</keyword>
<evidence type="ECO:0000313" key="5">
    <source>
        <dbReference type="EMBL" id="OLF16228.1"/>
    </source>
</evidence>
<dbReference type="PROSITE" id="PS50294">
    <property type="entry name" value="WD_REPEATS_REGION"/>
    <property type="match status" value="7"/>
</dbReference>
<dbReference type="RefSeq" id="WP_075126819.1">
    <property type="nucleotide sequence ID" value="NZ_MSIE01000031.1"/>
</dbReference>
<dbReference type="PANTHER" id="PTHR19848">
    <property type="entry name" value="WD40 REPEAT PROTEIN"/>
    <property type="match status" value="1"/>
</dbReference>
<feature type="repeat" description="WD" evidence="3">
    <location>
        <begin position="92"/>
        <end position="133"/>
    </location>
</feature>
<dbReference type="AlphaFoldDB" id="A0A1Q8CPG1"/>
<organism evidence="5 6">
    <name type="scientific">Actinophytocola xanthii</name>
    <dbReference type="NCBI Taxonomy" id="1912961"/>
    <lineage>
        <taxon>Bacteria</taxon>
        <taxon>Bacillati</taxon>
        <taxon>Actinomycetota</taxon>
        <taxon>Actinomycetes</taxon>
        <taxon>Pseudonocardiales</taxon>
        <taxon>Pseudonocardiaceae</taxon>
    </lineage>
</organism>
<feature type="repeat" description="WD" evidence="3">
    <location>
        <begin position="50"/>
        <end position="91"/>
    </location>
</feature>
<evidence type="ECO:0000256" key="1">
    <source>
        <dbReference type="ARBA" id="ARBA00022574"/>
    </source>
</evidence>
<feature type="repeat" description="WD" evidence="3">
    <location>
        <begin position="381"/>
        <end position="413"/>
    </location>
</feature>
<dbReference type="PROSITE" id="PS00678">
    <property type="entry name" value="WD_REPEATS_1"/>
    <property type="match status" value="1"/>
</dbReference>
<dbReference type="InterPro" id="IPR020472">
    <property type="entry name" value="WD40_PAC1"/>
</dbReference>
<dbReference type="PROSITE" id="PS50082">
    <property type="entry name" value="WD_REPEATS_2"/>
    <property type="match status" value="7"/>
</dbReference>
<proteinExistence type="predicted"/>
<comment type="caution">
    <text evidence="5">The sequence shown here is derived from an EMBL/GenBank/DDBJ whole genome shotgun (WGS) entry which is preliminary data.</text>
</comment>
<feature type="repeat" description="WD" evidence="3">
    <location>
        <begin position="298"/>
        <end position="339"/>
    </location>
</feature>
<dbReference type="EMBL" id="MSIE01000031">
    <property type="protein sequence ID" value="OLF16228.1"/>
    <property type="molecule type" value="Genomic_DNA"/>
</dbReference>
<gene>
    <name evidence="5" type="ORF">BU204_17820</name>
</gene>
<keyword evidence="6" id="KW-1185">Reference proteome</keyword>
<dbReference type="Pfam" id="PF00400">
    <property type="entry name" value="WD40"/>
    <property type="match status" value="9"/>
</dbReference>
<dbReference type="SUPFAM" id="SSF50998">
    <property type="entry name" value="Quinoprotein alcohol dehydrogenase-like"/>
    <property type="match status" value="1"/>
</dbReference>
<protein>
    <submittedName>
        <fullName evidence="5">Uncharacterized protein</fullName>
    </submittedName>
</protein>
<dbReference type="OrthoDB" id="192618at2"/>
<dbReference type="SMART" id="SM00320">
    <property type="entry name" value="WD40"/>
    <property type="match status" value="12"/>
</dbReference>
<reference evidence="5 6" key="1">
    <citation type="submission" date="2016-12" db="EMBL/GenBank/DDBJ databases">
        <title>The draft genome sequence of Actinophytocola sp. 11-183.</title>
        <authorList>
            <person name="Wang W."/>
            <person name="Yuan L."/>
        </authorList>
    </citation>
    <scope>NUCLEOTIDE SEQUENCE [LARGE SCALE GENOMIC DNA]</scope>
    <source>
        <strain evidence="5 6">11-183</strain>
    </source>
</reference>
<evidence type="ECO:0000256" key="4">
    <source>
        <dbReference type="SAM" id="MobiDB-lite"/>
    </source>
</evidence>
<evidence type="ECO:0000256" key="2">
    <source>
        <dbReference type="ARBA" id="ARBA00022737"/>
    </source>
</evidence>
<sequence length="655" mass="68418">MEITTSRLSVAGAGDVNALAWHPHGTLIALSCAAQAQVWHVASRTALAVWSGHPVWITALAWSPSGEWLACSFGDGTVRLWNPESGATKEMPGSHRDVALTVAWAPDGTGLASGGRDGSIRLWGLEEKAECTVQVGHEGPVNALAWSGKRIASGGEDGTVRLWETETGARTVLGRHSARVSALAWSPDRTALLSASREGTVLRWDLTTGTSTTVAKGELNGVFELVWSPARARVVGLGAGGVRQRDLRTGAAVTSAVPHREVTRAAGWSPDGGLLATVTREGGVRLADGTSGAEVAAWTARQDSVRTVRWSPDGCRLAAGGDDGVVRVWNPATGSATTTIEHGARVNFLEWSPCGTLLAGGGDGDMVRIWDADSGAAVTTHTGRCAGVISLGWSPDGGRLVTAGWDGFVRFWSTWGPLGELYGGGAAVWCVAWSPDGATVAAGVSGGGTGASAVRLWDAETRTEVGVAHTGWADVLALAWSPTGGLYTGDNEGVVRYWDSRLTPPGLVVDELPGEVRALRCSPDGTRILSATESGALREVREGHPQRQLSVASSIGDVIALHPDLDAVATGGSAGVVTVTRLPPSEAAPPVRLLGLPDRGWAAFWGEDRYRLRGDPAGRFWWSTGLRRHEPGELDGRGVTRLDQSAARGPGPSPR</sequence>
<feature type="repeat" description="WD" evidence="3">
    <location>
        <begin position="173"/>
        <end position="214"/>
    </location>
</feature>
<dbReference type="PANTHER" id="PTHR19848:SF8">
    <property type="entry name" value="F-BOX AND WD REPEAT DOMAIN CONTAINING 7"/>
    <property type="match status" value="1"/>
</dbReference>
<dbReference type="InterPro" id="IPR015943">
    <property type="entry name" value="WD40/YVTN_repeat-like_dom_sf"/>
</dbReference>
<feature type="repeat" description="WD" evidence="3">
    <location>
        <begin position="339"/>
        <end position="380"/>
    </location>
</feature>
<dbReference type="Proteomes" id="UP000185596">
    <property type="component" value="Unassembled WGS sequence"/>
</dbReference>
<dbReference type="STRING" id="1912961.BU204_17820"/>
<feature type="repeat" description="WD" evidence="3">
    <location>
        <begin position="134"/>
        <end position="173"/>
    </location>
</feature>
<feature type="region of interest" description="Disordered" evidence="4">
    <location>
        <begin position="632"/>
        <end position="655"/>
    </location>
</feature>
<dbReference type="InterPro" id="IPR036322">
    <property type="entry name" value="WD40_repeat_dom_sf"/>
</dbReference>
<dbReference type="SUPFAM" id="SSF50978">
    <property type="entry name" value="WD40 repeat-like"/>
    <property type="match status" value="1"/>
</dbReference>
<evidence type="ECO:0000256" key="3">
    <source>
        <dbReference type="PROSITE-ProRule" id="PRU00221"/>
    </source>
</evidence>
<dbReference type="InterPro" id="IPR011047">
    <property type="entry name" value="Quinoprotein_ADH-like_sf"/>
</dbReference>
<dbReference type="InterPro" id="IPR001680">
    <property type="entry name" value="WD40_rpt"/>
</dbReference>
<dbReference type="PROSITE" id="PS51257">
    <property type="entry name" value="PROKAR_LIPOPROTEIN"/>
    <property type="match status" value="1"/>
</dbReference>
<dbReference type="Gene3D" id="2.130.10.10">
    <property type="entry name" value="YVTN repeat-like/Quinoprotein amine dehydrogenase"/>
    <property type="match status" value="4"/>
</dbReference>
<evidence type="ECO:0000313" key="6">
    <source>
        <dbReference type="Proteomes" id="UP000185596"/>
    </source>
</evidence>
<dbReference type="InterPro" id="IPR019775">
    <property type="entry name" value="WD40_repeat_CS"/>
</dbReference>
<keyword evidence="1 3" id="KW-0853">WD repeat</keyword>
<dbReference type="CDD" id="cd00200">
    <property type="entry name" value="WD40"/>
    <property type="match status" value="1"/>
</dbReference>
<dbReference type="PRINTS" id="PR00320">
    <property type="entry name" value="GPROTEINBRPT"/>
</dbReference>
<accession>A0A1Q8CPG1</accession>